<accession>A0A3S8RX09</accession>
<dbReference type="OrthoDB" id="2665051at2"/>
<keyword evidence="3" id="KW-1185">Reference proteome</keyword>
<feature type="region of interest" description="Disordered" evidence="1">
    <location>
        <begin position="1"/>
        <end position="35"/>
    </location>
</feature>
<dbReference type="KEGG" id="plen:EIM92_14550"/>
<organism evidence="2 3">
    <name type="scientific">Paenibacillus lentus</name>
    <dbReference type="NCBI Taxonomy" id="1338368"/>
    <lineage>
        <taxon>Bacteria</taxon>
        <taxon>Bacillati</taxon>
        <taxon>Bacillota</taxon>
        <taxon>Bacilli</taxon>
        <taxon>Bacillales</taxon>
        <taxon>Paenibacillaceae</taxon>
        <taxon>Paenibacillus</taxon>
    </lineage>
</organism>
<reference evidence="2 3" key="1">
    <citation type="submission" date="2018-11" db="EMBL/GenBank/DDBJ databases">
        <title>Genome sequencing of Paenibacillus lentus DSM25539(T).</title>
        <authorList>
            <person name="Kook J.-K."/>
            <person name="Park S.-N."/>
            <person name="Lim Y.K."/>
        </authorList>
    </citation>
    <scope>NUCLEOTIDE SEQUENCE [LARGE SCALE GENOMIC DNA]</scope>
    <source>
        <strain evidence="2 3">DSM 25539</strain>
    </source>
</reference>
<evidence type="ECO:0000313" key="3">
    <source>
        <dbReference type="Proteomes" id="UP000273145"/>
    </source>
</evidence>
<gene>
    <name evidence="2" type="ORF">EIM92_14550</name>
</gene>
<dbReference type="AlphaFoldDB" id="A0A3S8RX09"/>
<evidence type="ECO:0000313" key="2">
    <source>
        <dbReference type="EMBL" id="AZK47227.1"/>
    </source>
</evidence>
<proteinExistence type="predicted"/>
<feature type="compositionally biased region" description="Basic residues" evidence="1">
    <location>
        <begin position="13"/>
        <end position="26"/>
    </location>
</feature>
<name>A0A3S8RX09_9BACL</name>
<protein>
    <submittedName>
        <fullName evidence="2">Uncharacterized protein</fullName>
    </submittedName>
</protein>
<dbReference type="Proteomes" id="UP000273145">
    <property type="component" value="Chromosome"/>
</dbReference>
<evidence type="ECO:0000256" key="1">
    <source>
        <dbReference type="SAM" id="MobiDB-lite"/>
    </source>
</evidence>
<dbReference type="EMBL" id="CP034248">
    <property type="protein sequence ID" value="AZK47227.1"/>
    <property type="molecule type" value="Genomic_DNA"/>
</dbReference>
<sequence>MTFGRSEQPRNRGERRHGGKRNKLRRPRSEPRQSKKCKWCIWGSWTGTKQFCSKHRCVKKGNPS</sequence>